<evidence type="ECO:0000313" key="3">
    <source>
        <dbReference type="Proteomes" id="UP000266841"/>
    </source>
</evidence>
<dbReference type="AlphaFoldDB" id="K0SX78"/>
<sequence length="117" mass="12603">MSCRLKGDISRGLSQSPGTAMPTRTNYQLKPGTAVPWPSVSQSPGTAVSGDRHANEDEPYSGTAMSRSRRAESSKRPGTAISPTSNARNHQWDRPSQPCPGREAELFGDRQIPNPLA</sequence>
<dbReference type="EMBL" id="AGNL01009176">
    <property type="protein sequence ID" value="EJK70030.1"/>
    <property type="molecule type" value="Genomic_DNA"/>
</dbReference>
<keyword evidence="3" id="KW-1185">Reference proteome</keyword>
<evidence type="ECO:0000256" key="1">
    <source>
        <dbReference type="SAM" id="MobiDB-lite"/>
    </source>
</evidence>
<gene>
    <name evidence="2" type="ORF">THAOC_08649</name>
</gene>
<comment type="caution">
    <text evidence="2">The sequence shown here is derived from an EMBL/GenBank/DDBJ whole genome shotgun (WGS) entry which is preliminary data.</text>
</comment>
<feature type="non-terminal residue" evidence="2">
    <location>
        <position position="117"/>
    </location>
</feature>
<name>K0SX78_THAOC</name>
<feature type="compositionally biased region" description="Polar residues" evidence="1">
    <location>
        <begin position="12"/>
        <end position="28"/>
    </location>
</feature>
<proteinExistence type="predicted"/>
<accession>K0SX78</accession>
<reference evidence="2 3" key="1">
    <citation type="journal article" date="2012" name="Genome Biol.">
        <title>Genome and low-iron response of an oceanic diatom adapted to chronic iron limitation.</title>
        <authorList>
            <person name="Lommer M."/>
            <person name="Specht M."/>
            <person name="Roy A.S."/>
            <person name="Kraemer L."/>
            <person name="Andreson R."/>
            <person name="Gutowska M.A."/>
            <person name="Wolf J."/>
            <person name="Bergner S.V."/>
            <person name="Schilhabel M.B."/>
            <person name="Klostermeier U.C."/>
            <person name="Beiko R.G."/>
            <person name="Rosenstiel P."/>
            <person name="Hippler M."/>
            <person name="Laroche J."/>
        </authorList>
    </citation>
    <scope>NUCLEOTIDE SEQUENCE [LARGE SCALE GENOMIC DNA]</scope>
    <source>
        <strain evidence="2 3">CCMP1005</strain>
    </source>
</reference>
<feature type="region of interest" description="Disordered" evidence="1">
    <location>
        <begin position="1"/>
        <end position="117"/>
    </location>
</feature>
<protein>
    <submittedName>
        <fullName evidence="2">Uncharacterized protein</fullName>
    </submittedName>
</protein>
<evidence type="ECO:0000313" key="2">
    <source>
        <dbReference type="EMBL" id="EJK70030.1"/>
    </source>
</evidence>
<organism evidence="2 3">
    <name type="scientific">Thalassiosira oceanica</name>
    <name type="common">Marine diatom</name>
    <dbReference type="NCBI Taxonomy" id="159749"/>
    <lineage>
        <taxon>Eukaryota</taxon>
        <taxon>Sar</taxon>
        <taxon>Stramenopiles</taxon>
        <taxon>Ochrophyta</taxon>
        <taxon>Bacillariophyta</taxon>
        <taxon>Coscinodiscophyceae</taxon>
        <taxon>Thalassiosirophycidae</taxon>
        <taxon>Thalassiosirales</taxon>
        <taxon>Thalassiosiraceae</taxon>
        <taxon>Thalassiosira</taxon>
    </lineage>
</organism>
<dbReference type="Proteomes" id="UP000266841">
    <property type="component" value="Unassembled WGS sequence"/>
</dbReference>